<comment type="catalytic activity">
    <reaction evidence="4">
        <text>Couples ATP hydrolysis with the unwinding of duplex DNA by translocating in the 3'-5' direction.</text>
        <dbReference type="EC" id="5.6.2.4"/>
    </reaction>
</comment>
<evidence type="ECO:0000313" key="8">
    <source>
        <dbReference type="Proteomes" id="UP000254437"/>
    </source>
</evidence>
<dbReference type="InterPro" id="IPR036397">
    <property type="entry name" value="RNaseH_sf"/>
</dbReference>
<keyword evidence="7" id="KW-0547">Nucleotide-binding</keyword>
<dbReference type="PANTHER" id="PTHR13710:SF105">
    <property type="entry name" value="ATP-DEPENDENT DNA HELICASE Q1"/>
    <property type="match status" value="1"/>
</dbReference>
<dbReference type="Gene3D" id="3.40.50.300">
    <property type="entry name" value="P-loop containing nucleotide triphosphate hydrolases"/>
    <property type="match status" value="1"/>
</dbReference>
<evidence type="ECO:0000259" key="6">
    <source>
        <dbReference type="PROSITE" id="PS51192"/>
    </source>
</evidence>
<evidence type="ECO:0000256" key="5">
    <source>
        <dbReference type="ARBA" id="ARBA00034808"/>
    </source>
</evidence>
<evidence type="ECO:0000256" key="4">
    <source>
        <dbReference type="ARBA" id="ARBA00034617"/>
    </source>
</evidence>
<dbReference type="RefSeq" id="WP_115006905.1">
    <property type="nucleotide sequence ID" value="NZ_UGQU01000002.1"/>
</dbReference>
<accession>A0A378TSV2</accession>
<feature type="domain" description="Helicase ATP-binding" evidence="6">
    <location>
        <begin position="270"/>
        <end position="383"/>
    </location>
</feature>
<dbReference type="GO" id="GO:0030894">
    <property type="term" value="C:replisome"/>
    <property type="evidence" value="ECO:0007669"/>
    <property type="project" value="TreeGrafter"/>
</dbReference>
<keyword evidence="2" id="KW-0238">DNA-binding</keyword>
<sequence>MPHIAYLDLEIDSHTKKMMDIGAIFADKHLHTSKMNEIISQIKDADFICGHNFLTHDYTYIQSDLQSINKNTIDIVDTLYLSALLFPKRPYHALDKDYKTDFENSNNPLNDCIITKELLEQEIIAFHQLSENLKIIFYQLLKDKAGFAPFFKIVNFNQYCSSIVTLIKNHFQHKICEHSILNEFFQKYPIGLCYVLALIDCDERHSISPSWVLYKHPEIDYIFNELRATPCHKPCVYCDDKLNAKKALGKYFGYDDFRSYDNKPLQAQAVQSAINGESLLAVFPTGGGKSITFQIPALMAGENKKGLTVIISPLQSLMKDQVDNLENRGITEAVTINGLLDPIERQKAIERIKDGTASLLYISPESLRSRTIENLVLLNKDRF</sequence>
<evidence type="ECO:0000256" key="1">
    <source>
        <dbReference type="ARBA" id="ARBA00005446"/>
    </source>
</evidence>
<comment type="similarity">
    <text evidence="1">Belongs to the helicase family. RecQ subfamily.</text>
</comment>
<evidence type="ECO:0000256" key="2">
    <source>
        <dbReference type="ARBA" id="ARBA00023125"/>
    </source>
</evidence>
<keyword evidence="7" id="KW-0378">Hydrolase</keyword>
<proteinExistence type="inferred from homology"/>
<gene>
    <name evidence="7" type="primary">recQ_1</name>
    <name evidence="7" type="ORF">NCTC10359_01411</name>
</gene>
<dbReference type="GO" id="GO:0003677">
    <property type="term" value="F:DNA binding"/>
    <property type="evidence" value="ECO:0007669"/>
    <property type="project" value="UniProtKB-KW"/>
</dbReference>
<dbReference type="InterPro" id="IPR011545">
    <property type="entry name" value="DEAD/DEAH_box_helicase_dom"/>
</dbReference>
<dbReference type="Proteomes" id="UP000254437">
    <property type="component" value="Unassembled WGS sequence"/>
</dbReference>
<evidence type="ECO:0000313" key="7">
    <source>
        <dbReference type="EMBL" id="STZ63000.1"/>
    </source>
</evidence>
<dbReference type="GO" id="GO:0006281">
    <property type="term" value="P:DNA repair"/>
    <property type="evidence" value="ECO:0007669"/>
    <property type="project" value="TreeGrafter"/>
</dbReference>
<name>A0A378TSV2_MORLA</name>
<dbReference type="Gene3D" id="3.30.420.10">
    <property type="entry name" value="Ribonuclease H-like superfamily/Ribonuclease H"/>
    <property type="match status" value="1"/>
</dbReference>
<organism evidence="7 8">
    <name type="scientific">Moraxella lacunata</name>
    <dbReference type="NCBI Taxonomy" id="477"/>
    <lineage>
        <taxon>Bacteria</taxon>
        <taxon>Pseudomonadati</taxon>
        <taxon>Pseudomonadota</taxon>
        <taxon>Gammaproteobacteria</taxon>
        <taxon>Moraxellales</taxon>
        <taxon>Moraxellaceae</taxon>
        <taxon>Moraxella</taxon>
    </lineage>
</organism>
<dbReference type="GO" id="GO:0009378">
    <property type="term" value="F:four-way junction helicase activity"/>
    <property type="evidence" value="ECO:0007669"/>
    <property type="project" value="TreeGrafter"/>
</dbReference>
<dbReference type="InterPro" id="IPR027417">
    <property type="entry name" value="P-loop_NTPase"/>
</dbReference>
<dbReference type="AlphaFoldDB" id="A0A378TSV2"/>
<dbReference type="GO" id="GO:0006310">
    <property type="term" value="P:DNA recombination"/>
    <property type="evidence" value="ECO:0007669"/>
    <property type="project" value="TreeGrafter"/>
</dbReference>
<dbReference type="GO" id="GO:0005737">
    <property type="term" value="C:cytoplasm"/>
    <property type="evidence" value="ECO:0007669"/>
    <property type="project" value="TreeGrafter"/>
</dbReference>
<evidence type="ECO:0000256" key="3">
    <source>
        <dbReference type="ARBA" id="ARBA00023235"/>
    </source>
</evidence>
<dbReference type="SUPFAM" id="SSF53098">
    <property type="entry name" value="Ribonuclease H-like"/>
    <property type="match status" value="1"/>
</dbReference>
<keyword evidence="3" id="KW-0413">Isomerase</keyword>
<protein>
    <recommendedName>
        <fullName evidence="5">DNA 3'-5' helicase</fullName>
        <ecNumber evidence="5">5.6.2.4</ecNumber>
    </recommendedName>
</protein>
<dbReference type="EC" id="5.6.2.4" evidence="5"/>
<dbReference type="GO" id="GO:0016787">
    <property type="term" value="F:hydrolase activity"/>
    <property type="evidence" value="ECO:0007669"/>
    <property type="project" value="UniProtKB-KW"/>
</dbReference>
<dbReference type="GO" id="GO:0005524">
    <property type="term" value="F:ATP binding"/>
    <property type="evidence" value="ECO:0007669"/>
    <property type="project" value="InterPro"/>
</dbReference>
<dbReference type="PANTHER" id="PTHR13710">
    <property type="entry name" value="DNA HELICASE RECQ FAMILY MEMBER"/>
    <property type="match status" value="1"/>
</dbReference>
<keyword evidence="7" id="KW-0347">Helicase</keyword>
<dbReference type="InterPro" id="IPR014001">
    <property type="entry name" value="Helicase_ATP-bd"/>
</dbReference>
<dbReference type="GO" id="GO:0043138">
    <property type="term" value="F:3'-5' DNA helicase activity"/>
    <property type="evidence" value="ECO:0007669"/>
    <property type="project" value="UniProtKB-EC"/>
</dbReference>
<dbReference type="Pfam" id="PF00270">
    <property type="entry name" value="DEAD"/>
    <property type="match status" value="1"/>
</dbReference>
<dbReference type="InterPro" id="IPR012337">
    <property type="entry name" value="RNaseH-like_sf"/>
</dbReference>
<dbReference type="SUPFAM" id="SSF52540">
    <property type="entry name" value="P-loop containing nucleoside triphosphate hydrolases"/>
    <property type="match status" value="1"/>
</dbReference>
<dbReference type="EMBL" id="UGQU01000002">
    <property type="protein sequence ID" value="STZ63000.1"/>
    <property type="molecule type" value="Genomic_DNA"/>
</dbReference>
<reference evidence="7 8" key="1">
    <citation type="submission" date="2018-06" db="EMBL/GenBank/DDBJ databases">
        <authorList>
            <consortium name="Pathogen Informatics"/>
            <person name="Doyle S."/>
        </authorList>
    </citation>
    <scope>NUCLEOTIDE SEQUENCE [LARGE SCALE GENOMIC DNA]</scope>
    <source>
        <strain evidence="7 8">NCTC10359</strain>
    </source>
</reference>
<dbReference type="PROSITE" id="PS51192">
    <property type="entry name" value="HELICASE_ATP_BIND_1"/>
    <property type="match status" value="1"/>
</dbReference>
<dbReference type="GO" id="GO:0043590">
    <property type="term" value="C:bacterial nucleoid"/>
    <property type="evidence" value="ECO:0007669"/>
    <property type="project" value="TreeGrafter"/>
</dbReference>
<keyword evidence="7" id="KW-0067">ATP-binding</keyword>